<keyword evidence="2" id="KW-0472">Membrane</keyword>
<name>A0A133KIL3_9FIRM</name>
<keyword evidence="4" id="KW-1185">Reference proteome</keyword>
<evidence type="ECO:0000256" key="1">
    <source>
        <dbReference type="SAM" id="MobiDB-lite"/>
    </source>
</evidence>
<evidence type="ECO:0000313" key="4">
    <source>
        <dbReference type="Proteomes" id="UP000070383"/>
    </source>
</evidence>
<feature type="compositionally biased region" description="Basic residues" evidence="1">
    <location>
        <begin position="1"/>
        <end position="18"/>
    </location>
</feature>
<feature type="transmembrane region" description="Helical" evidence="2">
    <location>
        <begin position="145"/>
        <end position="164"/>
    </location>
</feature>
<dbReference type="PATRIC" id="fig|33036.3.peg.155"/>
<reference evidence="4" key="1">
    <citation type="submission" date="2016-01" db="EMBL/GenBank/DDBJ databases">
        <authorList>
            <person name="Mitreva M."/>
            <person name="Pepin K.H."/>
            <person name="Mihindukulasuriya K.A."/>
            <person name="Fulton R."/>
            <person name="Fronick C."/>
            <person name="O'Laughlin M."/>
            <person name="Miner T."/>
            <person name="Herter B."/>
            <person name="Rosa B.A."/>
            <person name="Cordes M."/>
            <person name="Tomlinson C."/>
            <person name="Wollam A."/>
            <person name="Palsikar V.B."/>
            <person name="Mardis E.R."/>
            <person name="Wilson R.K."/>
        </authorList>
    </citation>
    <scope>NUCLEOTIDE SEQUENCE [LARGE SCALE GENOMIC DNA]</scope>
    <source>
        <strain evidence="4">MJR8151</strain>
    </source>
</reference>
<organism evidence="3 4">
    <name type="scientific">Anaerococcus tetradius</name>
    <dbReference type="NCBI Taxonomy" id="33036"/>
    <lineage>
        <taxon>Bacteria</taxon>
        <taxon>Bacillati</taxon>
        <taxon>Bacillota</taxon>
        <taxon>Tissierellia</taxon>
        <taxon>Tissierellales</taxon>
        <taxon>Peptoniphilaceae</taxon>
        <taxon>Anaerococcus</taxon>
    </lineage>
</organism>
<dbReference type="EMBL" id="LRPM01000004">
    <property type="protein sequence ID" value="KWZ79294.1"/>
    <property type="molecule type" value="Genomic_DNA"/>
</dbReference>
<feature type="transmembrane region" description="Helical" evidence="2">
    <location>
        <begin position="51"/>
        <end position="70"/>
    </location>
</feature>
<feature type="region of interest" description="Disordered" evidence="1">
    <location>
        <begin position="1"/>
        <end position="23"/>
    </location>
</feature>
<evidence type="ECO:0000256" key="2">
    <source>
        <dbReference type="SAM" id="Phobius"/>
    </source>
</evidence>
<gene>
    <name evidence="3" type="ORF">HMPREF3200_00152</name>
</gene>
<dbReference type="AlphaFoldDB" id="A0A133KIL3"/>
<feature type="transmembrane region" description="Helical" evidence="2">
    <location>
        <begin position="176"/>
        <end position="195"/>
    </location>
</feature>
<evidence type="ECO:0000313" key="3">
    <source>
        <dbReference type="EMBL" id="KWZ79294.1"/>
    </source>
</evidence>
<feature type="transmembrane region" description="Helical" evidence="2">
    <location>
        <begin position="76"/>
        <end position="94"/>
    </location>
</feature>
<keyword evidence="2" id="KW-1133">Transmembrane helix</keyword>
<accession>A0A133KIL3</accession>
<proteinExistence type="predicted"/>
<comment type="caution">
    <text evidence="3">The sequence shown here is derived from an EMBL/GenBank/DDBJ whole genome shotgun (WGS) entry which is preliminary data.</text>
</comment>
<keyword evidence="2" id="KW-0812">Transmembrane</keyword>
<dbReference type="Proteomes" id="UP000070383">
    <property type="component" value="Unassembled WGS sequence"/>
</dbReference>
<sequence length="247" mass="29118">MGKFMHKRKSYRKRKKRESMKSKYDLSKNLSNKYIVNYFIKTMGLGKHSKCYGTILICLSTILFLIPIFNDELLNKYNGIVFVATIIVLILSRINNSSSSGDKYDYKEIYKSFIENNKNEKAKRILDNEQILNNLMKYLKKGDKFITSASIGLLGMYFQIYNLYSKLDYFSNECNKFIYILLILVIFVLGFILFCESSEKLTLLGIFQHVKNTRKLGDEVNKTYNHDRNRNVVKATDDRFEDLWNRI</sequence>
<protein>
    <submittedName>
        <fullName evidence="3">Uncharacterized protein</fullName>
    </submittedName>
</protein>